<dbReference type="PANTHER" id="PTHR24322:SF736">
    <property type="entry name" value="RETINOL DEHYDROGENASE 10"/>
    <property type="match status" value="1"/>
</dbReference>
<accession>A0ABV7VHQ2</accession>
<sequence>MTGSPSILAAGNVAVLTGAGSGFGRELALLCAARGMKLVLADIQPAALDATVALLPAGTEMLALPCDVSKAAEVMAMAEQTYARFGAAHLLFNNAGVSAGGFSWQSTEDDWSWVLGVNLMGVVHGIRAFVPRMLAAGDPAHVVNTASAAGLVSVPGSSIYCVSKHGVVTLSECLYHELRGAAATVNVSVLCPAFVPTGILDSARNRPAELARVNPTAEVFAARRQKAITSGRLSAADIAQAVADAVDANRFYILPHERIKRAIEVRMHDILEGRQPTDTMPK</sequence>
<dbReference type="Gene3D" id="3.40.50.720">
    <property type="entry name" value="NAD(P)-binding Rossmann-like Domain"/>
    <property type="match status" value="1"/>
</dbReference>
<keyword evidence="5" id="KW-1185">Reference proteome</keyword>
<evidence type="ECO:0000256" key="3">
    <source>
        <dbReference type="RuleBase" id="RU000363"/>
    </source>
</evidence>
<comment type="caution">
    <text evidence="4">The sequence shown here is derived from an EMBL/GenBank/DDBJ whole genome shotgun (WGS) entry which is preliminary data.</text>
</comment>
<comment type="similarity">
    <text evidence="1 3">Belongs to the short-chain dehydrogenases/reductases (SDR) family.</text>
</comment>
<dbReference type="SUPFAM" id="SSF51735">
    <property type="entry name" value="NAD(P)-binding Rossmann-fold domains"/>
    <property type="match status" value="1"/>
</dbReference>
<evidence type="ECO:0000256" key="1">
    <source>
        <dbReference type="ARBA" id="ARBA00006484"/>
    </source>
</evidence>
<dbReference type="EMBL" id="JBHRYJ010000003">
    <property type="protein sequence ID" value="MFC3677010.1"/>
    <property type="molecule type" value="Genomic_DNA"/>
</dbReference>
<evidence type="ECO:0000313" key="4">
    <source>
        <dbReference type="EMBL" id="MFC3677010.1"/>
    </source>
</evidence>
<dbReference type="Pfam" id="PF00106">
    <property type="entry name" value="adh_short"/>
    <property type="match status" value="1"/>
</dbReference>
<dbReference type="NCBIfam" id="NF004843">
    <property type="entry name" value="PRK06194.1"/>
    <property type="match status" value="1"/>
</dbReference>
<dbReference type="InterPro" id="IPR036291">
    <property type="entry name" value="NAD(P)-bd_dom_sf"/>
</dbReference>
<proteinExistence type="inferred from homology"/>
<dbReference type="CDD" id="cd05233">
    <property type="entry name" value="SDR_c"/>
    <property type="match status" value="1"/>
</dbReference>
<reference evidence="5" key="1">
    <citation type="journal article" date="2019" name="Int. J. Syst. Evol. Microbiol.">
        <title>The Global Catalogue of Microorganisms (GCM) 10K type strain sequencing project: providing services to taxonomists for standard genome sequencing and annotation.</title>
        <authorList>
            <consortium name="The Broad Institute Genomics Platform"/>
            <consortium name="The Broad Institute Genome Sequencing Center for Infectious Disease"/>
            <person name="Wu L."/>
            <person name="Ma J."/>
        </authorList>
    </citation>
    <scope>NUCLEOTIDE SEQUENCE [LARGE SCALE GENOMIC DNA]</scope>
    <source>
        <strain evidence="5">KCTC 42182</strain>
    </source>
</reference>
<gene>
    <name evidence="4" type="ORF">ACFOOQ_15740</name>
</gene>
<evidence type="ECO:0000313" key="5">
    <source>
        <dbReference type="Proteomes" id="UP001595711"/>
    </source>
</evidence>
<name>A0ABV7VHQ2_9PROT</name>
<dbReference type="RefSeq" id="WP_379728382.1">
    <property type="nucleotide sequence ID" value="NZ_JBHRYJ010000003.1"/>
</dbReference>
<organism evidence="4 5">
    <name type="scientific">Ferrovibrio xuzhouensis</name>
    <dbReference type="NCBI Taxonomy" id="1576914"/>
    <lineage>
        <taxon>Bacteria</taxon>
        <taxon>Pseudomonadati</taxon>
        <taxon>Pseudomonadota</taxon>
        <taxon>Alphaproteobacteria</taxon>
        <taxon>Rhodospirillales</taxon>
        <taxon>Rhodospirillaceae</taxon>
        <taxon>Ferrovibrio</taxon>
    </lineage>
</organism>
<dbReference type="PRINTS" id="PR00080">
    <property type="entry name" value="SDRFAMILY"/>
</dbReference>
<dbReference type="PANTHER" id="PTHR24322">
    <property type="entry name" value="PKSB"/>
    <property type="match status" value="1"/>
</dbReference>
<protein>
    <submittedName>
        <fullName evidence="4">SDR family NAD(P)-dependent oxidoreductase</fullName>
    </submittedName>
</protein>
<dbReference type="PRINTS" id="PR00081">
    <property type="entry name" value="GDHRDH"/>
</dbReference>
<keyword evidence="2" id="KW-0560">Oxidoreductase</keyword>
<evidence type="ECO:0000256" key="2">
    <source>
        <dbReference type="ARBA" id="ARBA00023002"/>
    </source>
</evidence>
<dbReference type="InterPro" id="IPR002347">
    <property type="entry name" value="SDR_fam"/>
</dbReference>
<dbReference type="Proteomes" id="UP001595711">
    <property type="component" value="Unassembled WGS sequence"/>
</dbReference>